<dbReference type="GO" id="GO:0061632">
    <property type="term" value="F:RNA lariat debranching enzyme activator activity"/>
    <property type="evidence" value="ECO:0007669"/>
    <property type="project" value="TreeGrafter"/>
</dbReference>
<accession>A0AA88I5B6</accession>
<evidence type="ECO:0000256" key="1">
    <source>
        <dbReference type="SAM" id="MobiDB-lite"/>
    </source>
</evidence>
<proteinExistence type="predicted"/>
<feature type="region of interest" description="Disordered" evidence="1">
    <location>
        <begin position="1"/>
        <end position="33"/>
    </location>
</feature>
<dbReference type="GO" id="GO:0071014">
    <property type="term" value="C:post-mRNA release spliceosomal complex"/>
    <property type="evidence" value="ECO:0007669"/>
    <property type="project" value="TreeGrafter"/>
</dbReference>
<dbReference type="AlphaFoldDB" id="A0AA88I5B6"/>
<keyword evidence="4" id="KW-1185">Reference proteome</keyword>
<dbReference type="PANTHER" id="PTHR12072">
    <property type="entry name" value="CWF19, CELL CYCLE CONTROL PROTEIN"/>
    <property type="match status" value="1"/>
</dbReference>
<dbReference type="PANTHER" id="PTHR12072:SF4">
    <property type="entry name" value="CWF19-LIKE PROTEIN 1"/>
    <property type="match status" value="1"/>
</dbReference>
<organism evidence="3 4">
    <name type="scientific">Artemia franciscana</name>
    <name type="common">Brine shrimp</name>
    <name type="synonym">Artemia sanfranciscana</name>
    <dbReference type="NCBI Taxonomy" id="6661"/>
    <lineage>
        <taxon>Eukaryota</taxon>
        <taxon>Metazoa</taxon>
        <taxon>Ecdysozoa</taxon>
        <taxon>Arthropoda</taxon>
        <taxon>Crustacea</taxon>
        <taxon>Branchiopoda</taxon>
        <taxon>Anostraca</taxon>
        <taxon>Artemiidae</taxon>
        <taxon>Artemia</taxon>
    </lineage>
</organism>
<dbReference type="GO" id="GO:0000398">
    <property type="term" value="P:mRNA splicing, via spliceosome"/>
    <property type="evidence" value="ECO:0007669"/>
    <property type="project" value="TreeGrafter"/>
</dbReference>
<feature type="region of interest" description="Disordered" evidence="1">
    <location>
        <begin position="329"/>
        <end position="348"/>
    </location>
</feature>
<sequence length="432" mass="48480">MVEPHNLSPWKKSKKGTDKDIARSPMTYSGSDELEESHPAYKYINYNSLLVCGDAEGNFKTLFQRVSKVSNATGPYDALFCVGEFFGEDRSQWDDLRSGNIKITIPTYILGPLKAEMKTFFPDIKGCELMKNMIYLGDSGVFTGASGEKIAYMSGLENNHYGGLSLAYDSIKAIEVLLGGDAGFRGVDILFTSQWPKSITNFASVPPGFEPEASGSPLVSRLALKVKPRYHFAGVEDIFYQRLPYRNHRVLAESQKHVTRFIGVAKVGNKSQKWLYAFNLTPMCKMDNSTLVEQPTDATESPYINDEKIVNVGLPTKPELNQFFYDTNYQPGEAGQQKKKRKYEENRPPGPPSPCWFCLSSPDVDKHLIISIGEHELKLVVVWRKIANALGNANERDPIKRSLVQKDNSIVFYNLPFSFLLNAKIDNSVTDH</sequence>
<dbReference type="InterPro" id="IPR006768">
    <property type="entry name" value="Cwf19-like_C_dom-1"/>
</dbReference>
<dbReference type="Proteomes" id="UP001187531">
    <property type="component" value="Unassembled WGS sequence"/>
</dbReference>
<dbReference type="InterPro" id="IPR040194">
    <property type="entry name" value="Cwf19-like"/>
</dbReference>
<comment type="caution">
    <text evidence="3">The sequence shown here is derived from an EMBL/GenBank/DDBJ whole genome shotgun (WGS) entry which is preliminary data.</text>
</comment>
<dbReference type="EMBL" id="JAVRJZ010000003">
    <property type="protein sequence ID" value="KAK2724390.1"/>
    <property type="molecule type" value="Genomic_DNA"/>
</dbReference>
<gene>
    <name evidence="3" type="ORF">QYM36_001043</name>
</gene>
<feature type="domain" description="Cwf19-like C-terminal" evidence="2">
    <location>
        <begin position="351"/>
        <end position="375"/>
    </location>
</feature>
<dbReference type="CDD" id="cd07380">
    <property type="entry name" value="MPP_CWF19_N"/>
    <property type="match status" value="1"/>
</dbReference>
<protein>
    <recommendedName>
        <fullName evidence="2">Cwf19-like C-terminal domain-containing protein</fullName>
    </recommendedName>
</protein>
<evidence type="ECO:0000313" key="3">
    <source>
        <dbReference type="EMBL" id="KAK2724390.1"/>
    </source>
</evidence>
<name>A0AA88I5B6_ARTSF</name>
<reference evidence="3" key="1">
    <citation type="submission" date="2023-07" db="EMBL/GenBank/DDBJ databases">
        <title>Chromosome-level genome assembly of Artemia franciscana.</title>
        <authorList>
            <person name="Jo E."/>
        </authorList>
    </citation>
    <scope>NUCLEOTIDE SEQUENCE</scope>
    <source>
        <tissue evidence="3">Whole body</tissue>
    </source>
</reference>
<evidence type="ECO:0000259" key="2">
    <source>
        <dbReference type="Pfam" id="PF04677"/>
    </source>
</evidence>
<evidence type="ECO:0000313" key="4">
    <source>
        <dbReference type="Proteomes" id="UP001187531"/>
    </source>
</evidence>
<dbReference type="Pfam" id="PF04677">
    <property type="entry name" value="CwfJ_C_1"/>
    <property type="match status" value="1"/>
</dbReference>